<keyword evidence="10" id="KW-1185">Reference proteome</keyword>
<feature type="coiled-coil region" evidence="7">
    <location>
        <begin position="43"/>
        <end position="70"/>
    </location>
</feature>
<evidence type="ECO:0000256" key="1">
    <source>
        <dbReference type="ARBA" id="ARBA00004123"/>
    </source>
</evidence>
<feature type="compositionally biased region" description="Polar residues" evidence="8">
    <location>
        <begin position="12"/>
        <end position="22"/>
    </location>
</feature>
<feature type="region of interest" description="Disordered" evidence="8">
    <location>
        <begin position="1"/>
        <end position="34"/>
    </location>
</feature>
<keyword evidence="6" id="KW-0808">Transferase</keyword>
<keyword evidence="4 6" id="KW-0862">Zinc</keyword>
<comment type="caution">
    <text evidence="9">The sequence shown here is derived from an EMBL/GenBank/DDBJ whole genome shotgun (WGS) entry which is preliminary data.</text>
</comment>
<evidence type="ECO:0000256" key="5">
    <source>
        <dbReference type="ARBA" id="ARBA00023242"/>
    </source>
</evidence>
<dbReference type="InParanoid" id="A0A7J7DR18"/>
<keyword evidence="6" id="KW-0833">Ubl conjugation pathway</keyword>
<proteinExistence type="inferred from homology"/>
<reference evidence="9 10" key="1">
    <citation type="journal article" date="2020" name="Nat. Commun.">
        <title>Genome of Tripterygium wilfordii and identification of cytochrome P450 involved in triptolide biosynthesis.</title>
        <authorList>
            <person name="Tu L."/>
            <person name="Su P."/>
            <person name="Zhang Z."/>
            <person name="Gao L."/>
            <person name="Wang J."/>
            <person name="Hu T."/>
            <person name="Zhou J."/>
            <person name="Zhang Y."/>
            <person name="Zhao Y."/>
            <person name="Liu Y."/>
            <person name="Song Y."/>
            <person name="Tong Y."/>
            <person name="Lu Y."/>
            <person name="Yang J."/>
            <person name="Xu C."/>
            <person name="Jia M."/>
            <person name="Peters R.J."/>
            <person name="Huang L."/>
            <person name="Gao W."/>
        </authorList>
    </citation>
    <scope>NUCLEOTIDE SEQUENCE [LARGE SCALE GENOMIC DNA]</scope>
    <source>
        <strain evidence="10">cv. XIE 37</strain>
        <tissue evidence="9">Leaf</tissue>
    </source>
</reference>
<protein>
    <recommendedName>
        <fullName evidence="6">E3 ubiquitin protein ligase</fullName>
        <ecNumber evidence="6">2.3.2.27</ecNumber>
    </recommendedName>
</protein>
<evidence type="ECO:0000256" key="2">
    <source>
        <dbReference type="ARBA" id="ARBA00022723"/>
    </source>
</evidence>
<dbReference type="EC" id="2.3.2.27" evidence="6"/>
<dbReference type="GO" id="GO:0006325">
    <property type="term" value="P:chromatin organization"/>
    <property type="evidence" value="ECO:0007669"/>
    <property type="project" value="UniProtKB-KW"/>
</dbReference>
<evidence type="ECO:0000256" key="4">
    <source>
        <dbReference type="ARBA" id="ARBA00022833"/>
    </source>
</evidence>
<dbReference type="PANTHER" id="PTHR23163:SF8">
    <property type="entry name" value="E3 UBIQUITIN-PROTEIN LIGASE BRE1-LIKE 2"/>
    <property type="match status" value="1"/>
</dbReference>
<dbReference type="GO" id="GO:0005634">
    <property type="term" value="C:nucleus"/>
    <property type="evidence" value="ECO:0007669"/>
    <property type="project" value="UniProtKB-SubCell"/>
</dbReference>
<name>A0A7J7DR18_TRIWF</name>
<evidence type="ECO:0000313" key="9">
    <source>
        <dbReference type="EMBL" id="KAF5748820.1"/>
    </source>
</evidence>
<keyword evidence="5 6" id="KW-0539">Nucleus</keyword>
<dbReference type="PANTHER" id="PTHR23163">
    <property type="entry name" value="RING FINGER PROTEIN-RELATED"/>
    <property type="match status" value="1"/>
</dbReference>
<keyword evidence="2 6" id="KW-0479">Metal-binding</keyword>
<keyword evidence="3 6" id="KW-0863">Zinc-finger</keyword>
<comment type="subcellular location">
    <subcellularLocation>
        <location evidence="1 6">Nucleus</location>
    </subcellularLocation>
</comment>
<accession>A0A7J7DR18</accession>
<dbReference type="UniPathway" id="UPA00143"/>
<feature type="compositionally biased region" description="Low complexity" evidence="8">
    <location>
        <begin position="23"/>
        <end position="33"/>
    </location>
</feature>
<dbReference type="GO" id="GO:0016567">
    <property type="term" value="P:protein ubiquitination"/>
    <property type="evidence" value="ECO:0007669"/>
    <property type="project" value="UniProtKB-UniRule"/>
</dbReference>
<sequence>MEDSEPEKKRPNLNSVSPTMARNSSSSPNSNQNVDAAVLQYQNQKLVQQLDIQKHELHDLEARIEEFRDKQTAYDDILITVNQLWNQVKC</sequence>
<evidence type="ECO:0000256" key="7">
    <source>
        <dbReference type="SAM" id="Coils"/>
    </source>
</evidence>
<dbReference type="Proteomes" id="UP000593562">
    <property type="component" value="Unassembled WGS sequence"/>
</dbReference>
<comment type="similarity">
    <text evidence="6">Belongs to the BRE1 family.</text>
</comment>
<dbReference type="AlphaFoldDB" id="A0A7J7DR18"/>
<dbReference type="GO" id="GO:0061630">
    <property type="term" value="F:ubiquitin protein ligase activity"/>
    <property type="evidence" value="ECO:0007669"/>
    <property type="project" value="UniProtKB-EC"/>
</dbReference>
<evidence type="ECO:0000256" key="8">
    <source>
        <dbReference type="SAM" id="MobiDB-lite"/>
    </source>
</evidence>
<gene>
    <name evidence="9" type="ORF">HS088_TW04G00780</name>
</gene>
<feature type="compositionally biased region" description="Basic and acidic residues" evidence="8">
    <location>
        <begin position="1"/>
        <end position="10"/>
    </location>
</feature>
<dbReference type="InterPro" id="IPR013956">
    <property type="entry name" value="E3_ubiquit_lig_Bre1"/>
</dbReference>
<evidence type="ECO:0000256" key="3">
    <source>
        <dbReference type="ARBA" id="ARBA00022771"/>
    </source>
</evidence>
<dbReference type="EMBL" id="JAAARO010000004">
    <property type="protein sequence ID" value="KAF5748820.1"/>
    <property type="molecule type" value="Genomic_DNA"/>
</dbReference>
<dbReference type="GO" id="GO:0008270">
    <property type="term" value="F:zinc ion binding"/>
    <property type="evidence" value="ECO:0007669"/>
    <property type="project" value="UniProtKB-KW"/>
</dbReference>
<evidence type="ECO:0000313" key="10">
    <source>
        <dbReference type="Proteomes" id="UP000593562"/>
    </source>
</evidence>
<comment type="catalytic activity">
    <reaction evidence="6">
        <text>S-ubiquitinyl-[E2 ubiquitin-conjugating enzyme]-L-cysteine + [acceptor protein]-L-lysine = [E2 ubiquitin-conjugating enzyme]-L-cysteine + N(6)-ubiquitinyl-[acceptor protein]-L-lysine.</text>
        <dbReference type="EC" id="2.3.2.27"/>
    </reaction>
</comment>
<dbReference type="GO" id="GO:0033503">
    <property type="term" value="C:HULC complex"/>
    <property type="evidence" value="ECO:0007669"/>
    <property type="project" value="TreeGrafter"/>
</dbReference>
<keyword evidence="6 7" id="KW-0175">Coiled coil</keyword>
<comment type="pathway">
    <text evidence="6">Protein modification; protein ubiquitination.</text>
</comment>
<keyword evidence="6" id="KW-0156">Chromatin regulator</keyword>
<evidence type="ECO:0000256" key="6">
    <source>
        <dbReference type="RuleBase" id="RU365038"/>
    </source>
</evidence>
<organism evidence="9 10">
    <name type="scientific">Tripterygium wilfordii</name>
    <name type="common">Thunder God vine</name>
    <dbReference type="NCBI Taxonomy" id="458696"/>
    <lineage>
        <taxon>Eukaryota</taxon>
        <taxon>Viridiplantae</taxon>
        <taxon>Streptophyta</taxon>
        <taxon>Embryophyta</taxon>
        <taxon>Tracheophyta</taxon>
        <taxon>Spermatophyta</taxon>
        <taxon>Magnoliopsida</taxon>
        <taxon>eudicotyledons</taxon>
        <taxon>Gunneridae</taxon>
        <taxon>Pentapetalae</taxon>
        <taxon>rosids</taxon>
        <taxon>fabids</taxon>
        <taxon>Celastrales</taxon>
        <taxon>Celastraceae</taxon>
        <taxon>Tripterygium</taxon>
    </lineage>
</organism>